<dbReference type="RefSeq" id="WP_119516853.1">
    <property type="nucleotide sequence ID" value="NZ_NQYH01000015.1"/>
</dbReference>
<reference evidence="2 3" key="1">
    <citation type="submission" date="2017-08" db="EMBL/GenBank/DDBJ databases">
        <title>Pusillimonas indicus sp. nov., a member of the family Alcaligenaceae isolated from surface seawater.</title>
        <authorList>
            <person name="Li J."/>
        </authorList>
    </citation>
    <scope>NUCLEOTIDE SEQUENCE [LARGE SCALE GENOMIC DNA]</scope>
    <source>
        <strain evidence="2 3">L52-1-41</strain>
    </source>
</reference>
<dbReference type="InterPro" id="IPR042095">
    <property type="entry name" value="SUMF_sf"/>
</dbReference>
<comment type="caution">
    <text evidence="2">The sequence shown here is derived from an EMBL/GenBank/DDBJ whole genome shotgun (WGS) entry which is preliminary data.</text>
</comment>
<name>A0A3A1YPJ8_9BURK</name>
<dbReference type="OrthoDB" id="9768004at2"/>
<dbReference type="InterPro" id="IPR005532">
    <property type="entry name" value="SUMF_dom"/>
</dbReference>
<dbReference type="InterPro" id="IPR016187">
    <property type="entry name" value="CTDL_fold"/>
</dbReference>
<dbReference type="NCBIfam" id="TIGR04373">
    <property type="entry name" value="egtB_X_signatur"/>
    <property type="match status" value="1"/>
</dbReference>
<dbReference type="Gene3D" id="3.90.1580.10">
    <property type="entry name" value="paralog of FGE (formylglycine-generating enzyme)"/>
    <property type="match status" value="2"/>
</dbReference>
<feature type="domain" description="Sulfatase-modifying factor enzyme-like" evidence="1">
    <location>
        <begin position="236"/>
        <end position="332"/>
    </location>
</feature>
<dbReference type="PANTHER" id="PTHR23150">
    <property type="entry name" value="SULFATASE MODIFYING FACTOR 1, 2"/>
    <property type="match status" value="1"/>
</dbReference>
<dbReference type="InterPro" id="IPR030809">
    <property type="entry name" value="EgtB_signatur"/>
</dbReference>
<feature type="domain" description="Sulfatase-modifying factor enzyme-like" evidence="1">
    <location>
        <begin position="339"/>
        <end position="407"/>
    </location>
</feature>
<gene>
    <name evidence="2" type="ORF">CJP73_14015</name>
</gene>
<dbReference type="Pfam" id="PF03781">
    <property type="entry name" value="FGE-sulfatase"/>
    <property type="match status" value="2"/>
</dbReference>
<evidence type="ECO:0000259" key="1">
    <source>
        <dbReference type="Pfam" id="PF03781"/>
    </source>
</evidence>
<evidence type="ECO:0000313" key="3">
    <source>
        <dbReference type="Proteomes" id="UP000266206"/>
    </source>
</evidence>
<proteinExistence type="predicted"/>
<dbReference type="SUPFAM" id="SSF56436">
    <property type="entry name" value="C-type lectin-like"/>
    <property type="match status" value="1"/>
</dbReference>
<protein>
    <recommendedName>
        <fullName evidence="1">Sulfatase-modifying factor enzyme-like domain-containing protein</fullName>
    </recommendedName>
</protein>
<dbReference type="Proteomes" id="UP000266206">
    <property type="component" value="Unassembled WGS sequence"/>
</dbReference>
<sequence>MAVDFSVAQTARCNNAEELSTALQAAREKTLTLLQAYVDALGPELPVPYSTELNPPRWEFGHVAWFQAFWTARNLQRQAGIHCDPDHIRPAGHMRDEDKFYDSSNVPHKTRWDLPLPDLESTRAYMQSTFEETLHLLKHDAQRNDDLYFYRLALFHEDMHAEACIYMAQALNIPLPASLIKDSPVTCELITDELKDLPMSATTWLLGWSDPALDDDVALIEDEITPIKDNGRYFAFDNELPAHPVRLSAFSINSQPVSWGRFLPAVEAGAVETPRYIRNQGGVWQTRYFGQWVELNLDAPAVHISKDQADAWCRWAGRRLPTEAEWEYAAYHASDFQWGQVWEWTSSRFVPFKGFVAHPYRDYSRFGFEEHRYVLKGASWATDARMAHPRYRNFFPPERCDIHAGFRSCAL</sequence>
<dbReference type="AlphaFoldDB" id="A0A3A1YPJ8"/>
<organism evidence="2 3">
    <name type="scientific">Neopusillimonas maritima</name>
    <dbReference type="NCBI Taxonomy" id="2026239"/>
    <lineage>
        <taxon>Bacteria</taxon>
        <taxon>Pseudomonadati</taxon>
        <taxon>Pseudomonadota</taxon>
        <taxon>Betaproteobacteria</taxon>
        <taxon>Burkholderiales</taxon>
        <taxon>Alcaligenaceae</taxon>
        <taxon>Neopusillimonas</taxon>
    </lineage>
</organism>
<dbReference type="EMBL" id="NQYH01000015">
    <property type="protein sequence ID" value="RIY39535.1"/>
    <property type="molecule type" value="Genomic_DNA"/>
</dbReference>
<dbReference type="InterPro" id="IPR051043">
    <property type="entry name" value="Sulfatase_Mod_Factor_Kinase"/>
</dbReference>
<evidence type="ECO:0000313" key="2">
    <source>
        <dbReference type="EMBL" id="RIY39535.1"/>
    </source>
</evidence>
<accession>A0A3A1YPJ8</accession>
<dbReference type="NCBIfam" id="NF041186">
    <property type="entry name" value="SenA"/>
    <property type="match status" value="1"/>
</dbReference>